<dbReference type="GO" id="GO:0004386">
    <property type="term" value="F:helicase activity"/>
    <property type="evidence" value="ECO:0007669"/>
    <property type="project" value="UniProtKB-UniRule"/>
</dbReference>
<dbReference type="PANTHER" id="PTHR46425">
    <property type="entry name" value="TRANSCRIPTION TERMINATION FACTOR RHO"/>
    <property type="match status" value="1"/>
</dbReference>
<reference evidence="13" key="1">
    <citation type="submission" date="2020-10" db="EMBL/GenBank/DDBJ databases">
        <authorList>
            <person name="Gilroy R."/>
        </authorList>
    </citation>
    <scope>NUCLEOTIDE SEQUENCE</scope>
    <source>
        <strain evidence="13">CHK121-14286</strain>
    </source>
</reference>
<evidence type="ECO:0000256" key="5">
    <source>
        <dbReference type="ARBA" id="ARBA00022840"/>
    </source>
</evidence>
<dbReference type="GO" id="GO:0006353">
    <property type="term" value="P:DNA-templated transcription termination"/>
    <property type="evidence" value="ECO:0007669"/>
    <property type="project" value="UniProtKB-UniRule"/>
</dbReference>
<dbReference type="InterPro" id="IPR012340">
    <property type="entry name" value="NA-bd_OB-fold"/>
</dbReference>
<evidence type="ECO:0000256" key="8">
    <source>
        <dbReference type="ARBA" id="ARBA00023163"/>
    </source>
</evidence>
<feature type="binding site" evidence="9">
    <location>
        <position position="251"/>
    </location>
    <ligand>
        <name>ATP</name>
        <dbReference type="ChEBI" id="CHEBI:30616"/>
    </ligand>
</feature>
<reference evidence="13" key="2">
    <citation type="journal article" date="2021" name="PeerJ">
        <title>Extensive microbial diversity within the chicken gut microbiome revealed by metagenomics and culture.</title>
        <authorList>
            <person name="Gilroy R."/>
            <person name="Ravi A."/>
            <person name="Getino M."/>
            <person name="Pursley I."/>
            <person name="Horton D.L."/>
            <person name="Alikhan N.F."/>
            <person name="Baker D."/>
            <person name="Gharbi K."/>
            <person name="Hall N."/>
            <person name="Watson M."/>
            <person name="Adriaenssens E.M."/>
            <person name="Foster-Nyarko E."/>
            <person name="Jarju S."/>
            <person name="Secka A."/>
            <person name="Antonio M."/>
            <person name="Oren A."/>
            <person name="Chaudhuri R.R."/>
            <person name="La Ragione R."/>
            <person name="Hildebrand F."/>
            <person name="Pallen M.J."/>
        </authorList>
    </citation>
    <scope>NUCLEOTIDE SEQUENCE</scope>
    <source>
        <strain evidence="13">CHK121-14286</strain>
    </source>
</reference>
<dbReference type="InterPro" id="IPR003593">
    <property type="entry name" value="AAA+_ATPase"/>
</dbReference>
<dbReference type="SUPFAM" id="SSF50249">
    <property type="entry name" value="Nucleic acid-binding proteins"/>
    <property type="match status" value="1"/>
</dbReference>
<comment type="similarity">
    <text evidence="9 10">Belongs to the Rho family.</text>
</comment>
<dbReference type="InterPro" id="IPR000194">
    <property type="entry name" value="ATPase_F1/V1/A1_a/bsu_nucl-bd"/>
</dbReference>
<comment type="function">
    <text evidence="9">Facilitates transcription termination by a mechanism that involves Rho binding to the nascent RNA, activation of Rho's RNA-dependent ATPase activity, and release of the mRNA from the DNA template.</text>
</comment>
<keyword evidence="1 9" id="KW-0806">Transcription termination</keyword>
<organism evidence="13 14">
    <name type="scientific">Candidatus Fimimonas gallinarum</name>
    <dbReference type="NCBI Taxonomy" id="2840821"/>
    <lineage>
        <taxon>Bacteria</taxon>
        <taxon>Pseudomonadati</taxon>
        <taxon>Myxococcota</taxon>
        <taxon>Myxococcia</taxon>
        <taxon>Myxococcales</taxon>
        <taxon>Cystobacterineae</taxon>
        <taxon>Myxococcaceae</taxon>
        <taxon>Myxococcaceae incertae sedis</taxon>
        <taxon>Candidatus Fimimonas</taxon>
    </lineage>
</organism>
<comment type="caution">
    <text evidence="13">The sequence shown here is derived from an EMBL/GenBank/DDBJ whole genome shotgun (WGS) entry which is preliminary data.</text>
</comment>
<keyword evidence="4 9" id="KW-0347">Helicase</keyword>
<feature type="binding site" evidence="9">
    <location>
        <begin position="208"/>
        <end position="213"/>
    </location>
    <ligand>
        <name>ATP</name>
        <dbReference type="ChEBI" id="CHEBI:30616"/>
    </ligand>
</feature>
<dbReference type="NCBIfam" id="NF006886">
    <property type="entry name" value="PRK09376.1"/>
    <property type="match status" value="1"/>
</dbReference>
<dbReference type="GO" id="GO:0003723">
    <property type="term" value="F:RNA binding"/>
    <property type="evidence" value="ECO:0007669"/>
    <property type="project" value="UniProtKB-UniRule"/>
</dbReference>
<comment type="subunit">
    <text evidence="9">Homohexamer. The homohexamer assembles into an open ring structure.</text>
</comment>
<dbReference type="GO" id="GO:0005524">
    <property type="term" value="F:ATP binding"/>
    <property type="evidence" value="ECO:0007669"/>
    <property type="project" value="UniProtKB-UniRule"/>
</dbReference>
<dbReference type="EC" id="3.6.4.-" evidence="9"/>
<evidence type="ECO:0000256" key="7">
    <source>
        <dbReference type="ARBA" id="ARBA00023015"/>
    </source>
</evidence>
<feature type="region of interest" description="Disordered" evidence="11">
    <location>
        <begin position="56"/>
        <end position="90"/>
    </location>
</feature>
<dbReference type="CDD" id="cd01128">
    <property type="entry name" value="rho_factor_C"/>
    <property type="match status" value="1"/>
</dbReference>
<dbReference type="InterPro" id="IPR027417">
    <property type="entry name" value="P-loop_NTPase"/>
</dbReference>
<evidence type="ECO:0000259" key="12">
    <source>
        <dbReference type="PROSITE" id="PS51856"/>
    </source>
</evidence>
<keyword evidence="5 9" id="KW-0067">ATP-binding</keyword>
<protein>
    <recommendedName>
        <fullName evidence="9">Transcription termination factor Rho</fullName>
        <ecNumber evidence="9">3.6.4.-</ecNumber>
    </recommendedName>
    <alternativeName>
        <fullName evidence="9">ATP-dependent helicase Rho</fullName>
    </alternativeName>
</protein>
<dbReference type="PROSITE" id="PS51856">
    <property type="entry name" value="RHO_RNA_BD"/>
    <property type="match status" value="1"/>
</dbReference>
<feature type="domain" description="Rho RNA-BD" evidence="12">
    <location>
        <begin position="93"/>
        <end position="166"/>
    </location>
</feature>
<keyword evidence="2 9" id="KW-0547">Nucleotide-binding</keyword>
<dbReference type="Pfam" id="PF07497">
    <property type="entry name" value="Rho_RNA_bind"/>
    <property type="match status" value="1"/>
</dbReference>
<dbReference type="HAMAP" id="MF_01884">
    <property type="entry name" value="Rho"/>
    <property type="match status" value="1"/>
</dbReference>
<evidence type="ECO:0000256" key="2">
    <source>
        <dbReference type="ARBA" id="ARBA00022741"/>
    </source>
</evidence>
<evidence type="ECO:0000313" key="13">
    <source>
        <dbReference type="EMBL" id="HIR65382.1"/>
    </source>
</evidence>
<dbReference type="InterPro" id="IPR041703">
    <property type="entry name" value="Rho_factor_ATP-bd"/>
</dbReference>
<evidence type="ECO:0000313" key="14">
    <source>
        <dbReference type="Proteomes" id="UP000824200"/>
    </source>
</evidence>
<dbReference type="Gene3D" id="2.40.50.140">
    <property type="entry name" value="Nucleic acid-binding proteins"/>
    <property type="match status" value="1"/>
</dbReference>
<sequence>MSEYYASLEQLLEEINKLTVPALREVARDFGIVPRNRKREELITLIVASYNGQLQPEERIKTGRPTKRQGGKVSQAEPTMVDDTPSNDNVDKSFPRCGILEIMPDGYGFVRTHNYSSTPGKDYYLSANVITRMNLKSGDKLKVLLHQYPDKAAPTAIFIQEINDEPCNSIKRVPFDSLEACFPNERIVLESDRKDYSLRALDLVAPIGKGQRGLIVAPPKTGKTVLLKKIAMAVRKNNPEIHLTVLLIDERPEEVTDFKESVDCEVVYSTFDQPPQNHTRVAELVFSNARRRVEQGQDVMILMDSITRLARAYNQTAEQSGRTLTGGLDISALQEPKKMFGAGRNIRNGGSLTILATALIDTGSRLDDIVYEEFKGTGNMEIQLDRKMSERRIFPAIDLNRSSTRREDMLLTQEQLEGTYLIRRMLSREDPVQATEELLELVMTTDNNAETIETLKRIVRSSEARRKK</sequence>
<keyword evidence="6 9" id="KW-0694">RNA-binding</keyword>
<dbReference type="InterPro" id="IPR011113">
    <property type="entry name" value="Rho_RNA-bd"/>
</dbReference>
<accession>A0A9D1E2N4</accession>
<evidence type="ECO:0000256" key="6">
    <source>
        <dbReference type="ARBA" id="ARBA00022884"/>
    </source>
</evidence>
<dbReference type="Proteomes" id="UP000824200">
    <property type="component" value="Unassembled WGS sequence"/>
</dbReference>
<dbReference type="GO" id="GO:0016787">
    <property type="term" value="F:hydrolase activity"/>
    <property type="evidence" value="ECO:0007669"/>
    <property type="project" value="UniProtKB-KW"/>
</dbReference>
<dbReference type="PANTHER" id="PTHR46425:SF1">
    <property type="entry name" value="TRANSCRIPTION TERMINATION FACTOR RHO"/>
    <property type="match status" value="1"/>
</dbReference>
<dbReference type="SUPFAM" id="SSF52540">
    <property type="entry name" value="P-loop containing nucleoside triphosphate hydrolases"/>
    <property type="match status" value="1"/>
</dbReference>
<evidence type="ECO:0000256" key="3">
    <source>
        <dbReference type="ARBA" id="ARBA00022801"/>
    </source>
</evidence>
<dbReference type="EMBL" id="DVHL01000006">
    <property type="protein sequence ID" value="HIR65382.1"/>
    <property type="molecule type" value="Genomic_DNA"/>
</dbReference>
<dbReference type="Pfam" id="PF00006">
    <property type="entry name" value="ATP-synt_ab"/>
    <property type="match status" value="1"/>
</dbReference>
<keyword evidence="8 9" id="KW-0804">Transcription</keyword>
<evidence type="ECO:0000256" key="1">
    <source>
        <dbReference type="ARBA" id="ARBA00022472"/>
    </source>
</evidence>
<evidence type="ECO:0000256" key="10">
    <source>
        <dbReference type="PROSITE-ProRule" id="PRU01203"/>
    </source>
</evidence>
<proteinExistence type="inferred from homology"/>
<dbReference type="GO" id="GO:0008186">
    <property type="term" value="F:ATP-dependent activity, acting on RNA"/>
    <property type="evidence" value="ECO:0007669"/>
    <property type="project" value="InterPro"/>
</dbReference>
<name>A0A9D1E2N4_9BACT</name>
<comment type="caution">
    <text evidence="9">Lacks conserved residue(s) required for the propagation of feature annotation.</text>
</comment>
<dbReference type="Gene3D" id="3.40.50.300">
    <property type="entry name" value="P-loop containing nucleotide triphosphate hydrolases"/>
    <property type="match status" value="1"/>
</dbReference>
<evidence type="ECO:0000256" key="9">
    <source>
        <dbReference type="HAMAP-Rule" id="MF_01884"/>
    </source>
</evidence>
<evidence type="ECO:0000256" key="4">
    <source>
        <dbReference type="ARBA" id="ARBA00022806"/>
    </source>
</evidence>
<keyword evidence="7 9" id="KW-0805">Transcription regulation</keyword>
<keyword evidence="3 9" id="KW-0378">Hydrolase</keyword>
<evidence type="ECO:0000256" key="11">
    <source>
        <dbReference type="SAM" id="MobiDB-lite"/>
    </source>
</evidence>
<dbReference type="AlphaFoldDB" id="A0A9D1E2N4"/>
<feature type="binding site" evidence="9">
    <location>
        <begin position="220"/>
        <end position="225"/>
    </location>
    <ligand>
        <name>ATP</name>
        <dbReference type="ChEBI" id="CHEBI:30616"/>
    </ligand>
</feature>
<dbReference type="SMART" id="SM00382">
    <property type="entry name" value="AAA"/>
    <property type="match status" value="1"/>
</dbReference>
<gene>
    <name evidence="9 13" type="primary">rho</name>
    <name evidence="13" type="ORF">IAC95_00610</name>
</gene>
<dbReference type="InterPro" id="IPR004665">
    <property type="entry name" value="Term_rho"/>
</dbReference>